<dbReference type="EC" id="5.4.99.5" evidence="2"/>
<dbReference type="Gene3D" id="1.20.59.10">
    <property type="entry name" value="Chorismate mutase"/>
    <property type="match status" value="1"/>
</dbReference>
<dbReference type="Pfam" id="PF01817">
    <property type="entry name" value="CM_2"/>
    <property type="match status" value="1"/>
</dbReference>
<feature type="domain" description="Chorismate mutase" evidence="1">
    <location>
        <begin position="1"/>
        <end position="47"/>
    </location>
</feature>
<evidence type="ECO:0000259" key="1">
    <source>
        <dbReference type="PROSITE" id="PS51168"/>
    </source>
</evidence>
<dbReference type="Proteomes" id="UP001649230">
    <property type="component" value="Chromosome"/>
</dbReference>
<organism evidence="2 3">
    <name type="scientific">Paenibacillus hexagrammi</name>
    <dbReference type="NCBI Taxonomy" id="2908839"/>
    <lineage>
        <taxon>Bacteria</taxon>
        <taxon>Bacillati</taxon>
        <taxon>Bacillota</taxon>
        <taxon>Bacilli</taxon>
        <taxon>Bacillales</taxon>
        <taxon>Paenibacillaceae</taxon>
        <taxon>Paenibacillus</taxon>
    </lineage>
</organism>
<dbReference type="GO" id="GO:0004106">
    <property type="term" value="F:chorismate mutase activity"/>
    <property type="evidence" value="ECO:0007669"/>
    <property type="project" value="UniProtKB-EC"/>
</dbReference>
<evidence type="ECO:0000313" key="2">
    <source>
        <dbReference type="EMBL" id="UJF33562.1"/>
    </source>
</evidence>
<dbReference type="InterPro" id="IPR036979">
    <property type="entry name" value="CM_dom_sf"/>
</dbReference>
<reference evidence="2 3" key="1">
    <citation type="journal article" date="2024" name="Int. J. Syst. Evol. Microbiol.">
        <title>Paenibacillus hexagrammi sp. nov., a novel bacterium isolated from the gut content of Hexagrammos agrammus.</title>
        <authorList>
            <person name="Jung H.K."/>
            <person name="Kim D.G."/>
            <person name="Zin H."/>
            <person name="Park J."/>
            <person name="Jung H."/>
            <person name="Kim Y.O."/>
            <person name="Kong H.J."/>
            <person name="Kim J.W."/>
            <person name="Kim Y.S."/>
        </authorList>
    </citation>
    <scope>NUCLEOTIDE SEQUENCE [LARGE SCALE GENOMIC DNA]</scope>
    <source>
        <strain evidence="2 3">YPD9-1</strain>
    </source>
</reference>
<proteinExistence type="predicted"/>
<dbReference type="EMBL" id="CP090978">
    <property type="protein sequence ID" value="UJF33562.1"/>
    <property type="molecule type" value="Genomic_DNA"/>
</dbReference>
<protein>
    <submittedName>
        <fullName evidence="2">Chorismate mutase</fullName>
        <ecNumber evidence="2">5.4.99.5</ecNumber>
    </submittedName>
</protein>
<keyword evidence="2" id="KW-0413">Isomerase</keyword>
<accession>A0ABY3SHP4</accession>
<dbReference type="InterPro" id="IPR002701">
    <property type="entry name" value="CM_II_prokaryot"/>
</dbReference>
<gene>
    <name evidence="2" type="ORF">L0M14_29390</name>
</gene>
<evidence type="ECO:0000313" key="3">
    <source>
        <dbReference type="Proteomes" id="UP001649230"/>
    </source>
</evidence>
<keyword evidence="3" id="KW-1185">Reference proteome</keyword>
<dbReference type="PROSITE" id="PS51168">
    <property type="entry name" value="CHORISMATE_MUT_2"/>
    <property type="match status" value="1"/>
</dbReference>
<name>A0ABY3SHP4_9BACL</name>
<dbReference type="InterPro" id="IPR036263">
    <property type="entry name" value="Chorismate_II_sf"/>
</dbReference>
<sequence length="47" mass="5545">MTTDLHSLREEIDRIDQEIISLLARRFQCTEQSACIKRAPARRPGYR</sequence>
<dbReference type="SUPFAM" id="SSF48600">
    <property type="entry name" value="Chorismate mutase II"/>
    <property type="match status" value="1"/>
</dbReference>